<dbReference type="Pfam" id="PF00072">
    <property type="entry name" value="Response_reg"/>
    <property type="match status" value="1"/>
</dbReference>
<proteinExistence type="predicted"/>
<keyword evidence="8" id="KW-1185">Reference proteome</keyword>
<accession>A9IGY8</accession>
<dbReference type="Proteomes" id="UP000001225">
    <property type="component" value="Chromosome"/>
</dbReference>
<organism evidence="7 8">
    <name type="scientific">Bordetella petrii (strain ATCC BAA-461 / DSM 12804 / CCUG 43448 / CIP 107267 / Se-1111R)</name>
    <dbReference type="NCBI Taxonomy" id="340100"/>
    <lineage>
        <taxon>Bacteria</taxon>
        <taxon>Pseudomonadati</taxon>
        <taxon>Pseudomonadota</taxon>
        <taxon>Betaproteobacteria</taxon>
        <taxon>Burkholderiales</taxon>
        <taxon>Alcaligenaceae</taxon>
        <taxon>Bordetella</taxon>
    </lineage>
</organism>
<dbReference type="PROSITE" id="PS50043">
    <property type="entry name" value="HTH_LUXR_2"/>
    <property type="match status" value="1"/>
</dbReference>
<dbReference type="Pfam" id="PF00196">
    <property type="entry name" value="GerE"/>
    <property type="match status" value="1"/>
</dbReference>
<dbReference type="GO" id="GO:0006355">
    <property type="term" value="P:regulation of DNA-templated transcription"/>
    <property type="evidence" value="ECO:0007669"/>
    <property type="project" value="InterPro"/>
</dbReference>
<dbReference type="InterPro" id="IPR001789">
    <property type="entry name" value="Sig_transdc_resp-reg_receiver"/>
</dbReference>
<dbReference type="GO" id="GO:0003677">
    <property type="term" value="F:DNA binding"/>
    <property type="evidence" value="ECO:0007669"/>
    <property type="project" value="UniProtKB-KW"/>
</dbReference>
<dbReference type="CDD" id="cd06170">
    <property type="entry name" value="LuxR_C_like"/>
    <property type="match status" value="1"/>
</dbReference>
<keyword evidence="1" id="KW-0805">Transcription regulation</keyword>
<dbReference type="PANTHER" id="PTHR44688">
    <property type="entry name" value="DNA-BINDING TRANSCRIPTIONAL ACTIVATOR DEVR_DOSR"/>
    <property type="match status" value="1"/>
</dbReference>
<dbReference type="PRINTS" id="PR00038">
    <property type="entry name" value="HTHLUXR"/>
</dbReference>
<dbReference type="KEGG" id="bpt:Bpet4764"/>
<dbReference type="eggNOG" id="COG4566">
    <property type="taxonomic scope" value="Bacteria"/>
</dbReference>
<dbReference type="SUPFAM" id="SSF52172">
    <property type="entry name" value="CheY-like"/>
    <property type="match status" value="1"/>
</dbReference>
<dbReference type="STRING" id="94624.Bpet4764"/>
<dbReference type="AlphaFoldDB" id="A9IGY8"/>
<keyword evidence="2" id="KW-0238">DNA-binding</keyword>
<keyword evidence="4" id="KW-0597">Phosphoprotein</keyword>
<gene>
    <name evidence="7" type="ordered locus">Bpet4764</name>
</gene>
<dbReference type="PROSITE" id="PS00622">
    <property type="entry name" value="HTH_LUXR_1"/>
    <property type="match status" value="1"/>
</dbReference>
<evidence type="ECO:0000256" key="1">
    <source>
        <dbReference type="ARBA" id="ARBA00023015"/>
    </source>
</evidence>
<feature type="domain" description="Response regulatory" evidence="6">
    <location>
        <begin position="3"/>
        <end position="123"/>
    </location>
</feature>
<dbReference type="InterPro" id="IPR036388">
    <property type="entry name" value="WH-like_DNA-bd_sf"/>
</dbReference>
<dbReference type="InterPro" id="IPR016032">
    <property type="entry name" value="Sig_transdc_resp-reg_C-effctor"/>
</dbReference>
<evidence type="ECO:0000256" key="4">
    <source>
        <dbReference type="PROSITE-ProRule" id="PRU00169"/>
    </source>
</evidence>
<dbReference type="GO" id="GO:0000160">
    <property type="term" value="P:phosphorelay signal transduction system"/>
    <property type="evidence" value="ECO:0007669"/>
    <property type="project" value="InterPro"/>
</dbReference>
<dbReference type="PANTHER" id="PTHR44688:SF16">
    <property type="entry name" value="DNA-BINDING TRANSCRIPTIONAL ACTIVATOR DEVR_DOSR"/>
    <property type="match status" value="1"/>
</dbReference>
<dbReference type="PROSITE" id="PS50110">
    <property type="entry name" value="RESPONSE_REGULATORY"/>
    <property type="match status" value="1"/>
</dbReference>
<keyword evidence="3" id="KW-0804">Transcription</keyword>
<evidence type="ECO:0000259" key="5">
    <source>
        <dbReference type="PROSITE" id="PS50043"/>
    </source>
</evidence>
<dbReference type="Gene3D" id="1.10.10.10">
    <property type="entry name" value="Winged helix-like DNA-binding domain superfamily/Winged helix DNA-binding domain"/>
    <property type="match status" value="1"/>
</dbReference>
<dbReference type="InterPro" id="IPR011006">
    <property type="entry name" value="CheY-like_superfamily"/>
</dbReference>
<evidence type="ECO:0000313" key="8">
    <source>
        <dbReference type="Proteomes" id="UP000001225"/>
    </source>
</evidence>
<dbReference type="Gene3D" id="3.40.50.2300">
    <property type="match status" value="1"/>
</dbReference>
<evidence type="ECO:0000259" key="6">
    <source>
        <dbReference type="PROSITE" id="PS50110"/>
    </source>
</evidence>
<protein>
    <submittedName>
        <fullName evidence="7">Two-component response regulator</fullName>
    </submittedName>
</protein>
<feature type="modified residue" description="4-aspartylphosphate" evidence="4">
    <location>
        <position position="56"/>
    </location>
</feature>
<evidence type="ECO:0000256" key="2">
    <source>
        <dbReference type="ARBA" id="ARBA00023125"/>
    </source>
</evidence>
<dbReference type="SMART" id="SM00421">
    <property type="entry name" value="HTH_LUXR"/>
    <property type="match status" value="1"/>
</dbReference>
<dbReference type="InterPro" id="IPR000792">
    <property type="entry name" value="Tscrpt_reg_LuxR_C"/>
</dbReference>
<dbReference type="SUPFAM" id="SSF46894">
    <property type="entry name" value="C-terminal effector domain of the bipartite response regulators"/>
    <property type="match status" value="1"/>
</dbReference>
<sequence>MRKIYLVDDDEVVRDALGALFRSRGLSLDSYAGAGEFLQAWDADGLAREPACLLLDVRMAGMSGLELFETLKERGLASHHAVIFLTGHGDIPMAVEALRGGAYYFLEKPYSGNQLVDRVLESLAHVDAASAAPGLAAAALDVLTPRERDIASHIVAGRTNREIADALNISVRTVEVHRARLFAKLEVKSAVGLAQLWAQQGGPEPAPPGA</sequence>
<dbReference type="SMART" id="SM00448">
    <property type="entry name" value="REC"/>
    <property type="match status" value="1"/>
</dbReference>
<evidence type="ECO:0000256" key="3">
    <source>
        <dbReference type="ARBA" id="ARBA00023163"/>
    </source>
</evidence>
<evidence type="ECO:0000313" key="7">
    <source>
        <dbReference type="EMBL" id="CAP45116.1"/>
    </source>
</evidence>
<dbReference type="EMBL" id="AM902716">
    <property type="protein sequence ID" value="CAP45116.1"/>
    <property type="molecule type" value="Genomic_DNA"/>
</dbReference>
<name>A9IGY8_BORPD</name>
<feature type="domain" description="HTH luxR-type" evidence="5">
    <location>
        <begin position="136"/>
        <end position="201"/>
    </location>
</feature>
<reference evidence="7 8" key="1">
    <citation type="journal article" date="2008" name="BMC Genomics">
        <title>The missing link: Bordetella petrii is endowed with both the metabolic versatility of environmental bacteria and virulence traits of pathogenic Bordetellae.</title>
        <authorList>
            <person name="Gross R."/>
            <person name="Guzman C.A."/>
            <person name="Sebaihia M."/>
            <person name="Martins Dos Santos V.A."/>
            <person name="Pieper D.H."/>
            <person name="Koebnik R."/>
            <person name="Lechner M."/>
            <person name="Bartels D."/>
            <person name="Buhrmester J."/>
            <person name="Choudhuri J.V."/>
            <person name="Ebensen T."/>
            <person name="Gaigalat L."/>
            <person name="Herrmann S."/>
            <person name="Khachane A.N."/>
            <person name="Larisch C."/>
            <person name="Link S."/>
            <person name="Linke B."/>
            <person name="Meyer F."/>
            <person name="Mormann S."/>
            <person name="Nakunst D."/>
            <person name="Rueckert C."/>
            <person name="Schneiker-Bekel S."/>
            <person name="Schulze K."/>
            <person name="Vorhoelter F.J."/>
            <person name="Yevsa T."/>
            <person name="Engle J.T."/>
            <person name="Goldman W.E."/>
            <person name="Puehler A."/>
            <person name="Goebel U.B."/>
            <person name="Goesmann A."/>
            <person name="Bloecker H."/>
            <person name="Kaiser O."/>
            <person name="Martinez-Arias R."/>
        </authorList>
    </citation>
    <scope>NUCLEOTIDE SEQUENCE [LARGE SCALE GENOMIC DNA]</scope>
    <source>
        <strain evidence="8">ATCC BAA-461 / DSM 12804 / CCUG 43448 / CIP 107267 / Se-1111R</strain>
    </source>
</reference>